<organism evidence="2 3">
    <name type="scientific">Heterobasidion irregulare (strain TC 32-1)</name>
    <dbReference type="NCBI Taxonomy" id="747525"/>
    <lineage>
        <taxon>Eukaryota</taxon>
        <taxon>Fungi</taxon>
        <taxon>Dikarya</taxon>
        <taxon>Basidiomycota</taxon>
        <taxon>Agaricomycotina</taxon>
        <taxon>Agaricomycetes</taxon>
        <taxon>Russulales</taxon>
        <taxon>Bondarzewiaceae</taxon>
        <taxon>Heterobasidion</taxon>
        <taxon>Heterobasidion annosum species complex</taxon>
    </lineage>
</organism>
<proteinExistence type="predicted"/>
<accession>W4KPS3</accession>
<feature type="compositionally biased region" description="Low complexity" evidence="1">
    <location>
        <begin position="104"/>
        <end position="125"/>
    </location>
</feature>
<protein>
    <submittedName>
        <fullName evidence="2">Uncharacterized protein</fullName>
    </submittedName>
</protein>
<reference evidence="2 3" key="1">
    <citation type="journal article" date="2012" name="New Phytol.">
        <title>Insight into trade-off between wood decay and parasitism from the genome of a fungal forest pathogen.</title>
        <authorList>
            <person name="Olson A."/>
            <person name="Aerts A."/>
            <person name="Asiegbu F."/>
            <person name="Belbahri L."/>
            <person name="Bouzid O."/>
            <person name="Broberg A."/>
            <person name="Canback B."/>
            <person name="Coutinho P.M."/>
            <person name="Cullen D."/>
            <person name="Dalman K."/>
            <person name="Deflorio G."/>
            <person name="van Diepen L.T."/>
            <person name="Dunand C."/>
            <person name="Duplessis S."/>
            <person name="Durling M."/>
            <person name="Gonthier P."/>
            <person name="Grimwood J."/>
            <person name="Fossdal C.G."/>
            <person name="Hansson D."/>
            <person name="Henrissat B."/>
            <person name="Hietala A."/>
            <person name="Himmelstrand K."/>
            <person name="Hoffmeister D."/>
            <person name="Hogberg N."/>
            <person name="James T.Y."/>
            <person name="Karlsson M."/>
            <person name="Kohler A."/>
            <person name="Kues U."/>
            <person name="Lee Y.H."/>
            <person name="Lin Y.C."/>
            <person name="Lind M."/>
            <person name="Lindquist E."/>
            <person name="Lombard V."/>
            <person name="Lucas S."/>
            <person name="Lunden K."/>
            <person name="Morin E."/>
            <person name="Murat C."/>
            <person name="Park J."/>
            <person name="Raffaello T."/>
            <person name="Rouze P."/>
            <person name="Salamov A."/>
            <person name="Schmutz J."/>
            <person name="Solheim H."/>
            <person name="Stahlberg J."/>
            <person name="Velez H."/>
            <person name="de Vries R.P."/>
            <person name="Wiebenga A."/>
            <person name="Woodward S."/>
            <person name="Yakovlev I."/>
            <person name="Garbelotto M."/>
            <person name="Martin F."/>
            <person name="Grigoriev I.V."/>
            <person name="Stenlid J."/>
        </authorList>
    </citation>
    <scope>NUCLEOTIDE SEQUENCE [LARGE SCALE GENOMIC DNA]</scope>
    <source>
        <strain evidence="2 3">TC 32-1</strain>
    </source>
</reference>
<name>W4KPS3_HETIT</name>
<feature type="compositionally biased region" description="Basic and acidic residues" evidence="1">
    <location>
        <begin position="559"/>
        <end position="574"/>
    </location>
</feature>
<feature type="compositionally biased region" description="Pro residues" evidence="1">
    <location>
        <begin position="207"/>
        <end position="217"/>
    </location>
</feature>
<feature type="region of interest" description="Disordered" evidence="1">
    <location>
        <begin position="79"/>
        <end position="226"/>
    </location>
</feature>
<dbReference type="RefSeq" id="XP_009541685.1">
    <property type="nucleotide sequence ID" value="XM_009543390.1"/>
</dbReference>
<dbReference type="AlphaFoldDB" id="W4KPS3"/>
<feature type="region of interest" description="Disordered" evidence="1">
    <location>
        <begin position="548"/>
        <end position="585"/>
    </location>
</feature>
<dbReference type="GeneID" id="20675837"/>
<evidence type="ECO:0000313" key="3">
    <source>
        <dbReference type="Proteomes" id="UP000030671"/>
    </source>
</evidence>
<dbReference type="HOGENOM" id="CLU_442151_0_0_1"/>
<dbReference type="KEGG" id="hir:HETIRDRAFT_448242"/>
<evidence type="ECO:0000256" key="1">
    <source>
        <dbReference type="SAM" id="MobiDB-lite"/>
    </source>
</evidence>
<feature type="compositionally biased region" description="Basic residues" evidence="1">
    <location>
        <begin position="130"/>
        <end position="144"/>
    </location>
</feature>
<dbReference type="OrthoDB" id="10680772at2759"/>
<dbReference type="InParanoid" id="W4KPS3"/>
<sequence length="618" mass="65681">MKERLGSTLPVRTGKRERECFEYRRTGRGGPMWKRRPHLSRQLVTVLTSPPPATSAAHMPQPDLRSFFRSLWLRAASLLPSPPEPPADAHADAHARNPRQPHTAAVPPAADAAAAAAAPNAARTAENGTRKRPGLARDLRHKSKSQPNMRKFTFKARFSSSSTALHKAPAAQPEPEPVPPDSRFLVVPPPTGHTTGGREPASERGRPPSPRLVPPPASRFSQRLSGGSLSLFPPLSSSAPTPALSYTTNTPSTVSLAFSPETPLDPSTPYPDANDLYAIAELVTATTSDADLGALAQRRGFRGARLFTAADPLRTLSTALSPRSPLFAGAPALRRISDAVWGPHAPSATAAAAAAAAAHQGARTAPDPFATHGESYYTARAEPGPFADIYDLAAYARARHRRRRTGETRTPRAKAGKSRVNVYVVSMYDARAPSPSRRKSNADAAAVAAATTRHASVACPARTASVASLPARAKSKAAPGTGVARASVAAIAEAEELLDKEYLRSLARAFFTPESSPRTSVASLCTERRQSKGLRPLVLPQQLGLAGAGGGDAPCVSEPRNESALRRSLQERRRSGPTATMTTTTTTTTTIVERGGESPALGYEWDESMESEVMRLGW</sequence>
<dbReference type="Proteomes" id="UP000030671">
    <property type="component" value="Unassembled WGS sequence"/>
</dbReference>
<gene>
    <name evidence="2" type="ORF">HETIRDRAFT_448242</name>
</gene>
<evidence type="ECO:0000313" key="2">
    <source>
        <dbReference type="EMBL" id="ETW87828.1"/>
    </source>
</evidence>
<keyword evidence="3" id="KW-1185">Reference proteome</keyword>
<dbReference type="EMBL" id="KI925454">
    <property type="protein sequence ID" value="ETW87828.1"/>
    <property type="molecule type" value="Genomic_DNA"/>
</dbReference>